<feature type="domain" description="Flagellin N-terminal" evidence="4">
    <location>
        <begin position="12"/>
        <end position="140"/>
    </location>
</feature>
<keyword evidence="6" id="KW-0969">Cilium</keyword>
<accession>A0A8J6TJN9</accession>
<keyword evidence="3" id="KW-0975">Bacterial flagellum</keyword>
<evidence type="ECO:0000256" key="3">
    <source>
        <dbReference type="ARBA" id="ARBA00023143"/>
    </source>
</evidence>
<dbReference type="PANTHER" id="PTHR42792">
    <property type="entry name" value="FLAGELLIN"/>
    <property type="match status" value="1"/>
</dbReference>
<dbReference type="InterPro" id="IPR001029">
    <property type="entry name" value="Flagellin_N"/>
</dbReference>
<organism evidence="6 7">
    <name type="scientific">Candidatus Desulfatibia vada</name>
    <dbReference type="NCBI Taxonomy" id="2841696"/>
    <lineage>
        <taxon>Bacteria</taxon>
        <taxon>Pseudomonadati</taxon>
        <taxon>Thermodesulfobacteriota</taxon>
        <taxon>Desulfobacteria</taxon>
        <taxon>Desulfobacterales</taxon>
        <taxon>Desulfobacterales incertae sedis</taxon>
        <taxon>Candidatus Desulfatibia</taxon>
    </lineage>
</organism>
<dbReference type="Pfam" id="PF00700">
    <property type="entry name" value="Flagellin_C"/>
    <property type="match status" value="1"/>
</dbReference>
<evidence type="ECO:0000313" key="7">
    <source>
        <dbReference type="Proteomes" id="UP000605201"/>
    </source>
</evidence>
<name>A0A8J6TJN9_9BACT</name>
<dbReference type="Proteomes" id="UP000605201">
    <property type="component" value="Unassembled WGS sequence"/>
</dbReference>
<gene>
    <name evidence="6" type="primary">flgL</name>
    <name evidence="6" type="ORF">H8D96_04445</name>
</gene>
<feature type="domain" description="Flagellin C-terminal" evidence="5">
    <location>
        <begin position="205"/>
        <end position="287"/>
    </location>
</feature>
<sequence>MRVANKSVFDAAKYQLASIAEELNNANLIVTTGKRINKLSDDPVGVTQGLNIKAALANIEQLGRNISLGNLWLAASESALSQTQGIVSELRALSVQMASATTDAASRNSAAQIVQNMLVEISSLANTDVSGRYIFGGTKTDTAPFSQNGTYTGNNDAFTIKSGKNATIEVGSDGSAAFGTLFTTLSDFQTALETNDVSGIQNAMTGLDTNFDALSEKISYVGAQMRRIEVKGEILENMNLSNTERLSEVEDADITEAVMNLKSVEFAYQATLASSARVMTLSLVNYLK</sequence>
<dbReference type="Pfam" id="PF00669">
    <property type="entry name" value="Flagellin_N"/>
    <property type="match status" value="1"/>
</dbReference>
<evidence type="ECO:0000256" key="1">
    <source>
        <dbReference type="ARBA" id="ARBA00004365"/>
    </source>
</evidence>
<dbReference type="PANTHER" id="PTHR42792:SF1">
    <property type="entry name" value="FLAGELLAR HOOK-ASSOCIATED PROTEIN 3"/>
    <property type="match status" value="1"/>
</dbReference>
<evidence type="ECO:0000259" key="4">
    <source>
        <dbReference type="Pfam" id="PF00669"/>
    </source>
</evidence>
<dbReference type="NCBIfam" id="TIGR02550">
    <property type="entry name" value="flagell_flgL"/>
    <property type="match status" value="1"/>
</dbReference>
<dbReference type="AlphaFoldDB" id="A0A8J6TJN9"/>
<keyword evidence="6" id="KW-0282">Flagellum</keyword>
<dbReference type="GO" id="GO:0005198">
    <property type="term" value="F:structural molecule activity"/>
    <property type="evidence" value="ECO:0007669"/>
    <property type="project" value="InterPro"/>
</dbReference>
<evidence type="ECO:0000259" key="5">
    <source>
        <dbReference type="Pfam" id="PF00700"/>
    </source>
</evidence>
<dbReference type="Gene3D" id="1.20.1330.10">
    <property type="entry name" value="f41 fragment of flagellin, N-terminal domain"/>
    <property type="match status" value="1"/>
</dbReference>
<dbReference type="EMBL" id="JACNIG010000117">
    <property type="protein sequence ID" value="MBC8431149.1"/>
    <property type="molecule type" value="Genomic_DNA"/>
</dbReference>
<evidence type="ECO:0000313" key="6">
    <source>
        <dbReference type="EMBL" id="MBC8431149.1"/>
    </source>
</evidence>
<dbReference type="InterPro" id="IPR013384">
    <property type="entry name" value="Flagell_FlgL"/>
</dbReference>
<dbReference type="GO" id="GO:0071973">
    <property type="term" value="P:bacterial-type flagellum-dependent cell motility"/>
    <property type="evidence" value="ECO:0007669"/>
    <property type="project" value="InterPro"/>
</dbReference>
<protein>
    <submittedName>
        <fullName evidence="6">Flagellar hook-associated protein FlgL</fullName>
    </submittedName>
</protein>
<reference evidence="6 7" key="1">
    <citation type="submission" date="2020-08" db="EMBL/GenBank/DDBJ databases">
        <title>Bridging the membrane lipid divide: bacteria of the FCB group superphylum have the potential to synthesize archaeal ether lipids.</title>
        <authorList>
            <person name="Villanueva L."/>
            <person name="Von Meijenfeldt F.A.B."/>
            <person name="Westbye A.B."/>
            <person name="Yadav S."/>
            <person name="Hopmans E.C."/>
            <person name="Dutilh B.E."/>
            <person name="Sinninghe Damste J.S."/>
        </authorList>
    </citation>
    <scope>NUCLEOTIDE SEQUENCE [LARGE SCALE GENOMIC DNA]</scope>
    <source>
        <strain evidence="6">NIOZ-UU17</strain>
    </source>
</reference>
<dbReference type="InterPro" id="IPR001492">
    <property type="entry name" value="Flagellin"/>
</dbReference>
<dbReference type="InterPro" id="IPR046358">
    <property type="entry name" value="Flagellin_C"/>
</dbReference>
<keyword evidence="6" id="KW-0966">Cell projection</keyword>
<comment type="caution">
    <text evidence="6">The sequence shown here is derived from an EMBL/GenBank/DDBJ whole genome shotgun (WGS) entry which is preliminary data.</text>
</comment>
<dbReference type="GO" id="GO:0009424">
    <property type="term" value="C:bacterial-type flagellum hook"/>
    <property type="evidence" value="ECO:0007669"/>
    <property type="project" value="InterPro"/>
</dbReference>
<comment type="subcellular location">
    <subcellularLocation>
        <location evidence="1">Bacterial flagellum</location>
    </subcellularLocation>
</comment>
<comment type="similarity">
    <text evidence="2">Belongs to the bacterial flagellin family.</text>
</comment>
<dbReference type="SUPFAM" id="SSF64518">
    <property type="entry name" value="Phase 1 flagellin"/>
    <property type="match status" value="1"/>
</dbReference>
<proteinExistence type="inferred from homology"/>
<evidence type="ECO:0000256" key="2">
    <source>
        <dbReference type="ARBA" id="ARBA00005709"/>
    </source>
</evidence>